<dbReference type="AlphaFoldDB" id="A0A2W5SDB2"/>
<proteinExistence type="predicted"/>
<evidence type="ECO:0008006" key="3">
    <source>
        <dbReference type="Google" id="ProtNLM"/>
    </source>
</evidence>
<gene>
    <name evidence="1" type="ORF">DI533_04550</name>
</gene>
<reference evidence="1 2" key="1">
    <citation type="submission" date="2017-08" db="EMBL/GenBank/DDBJ databases">
        <title>Infants hospitalized years apart are colonized by the same room-sourced microbial strains.</title>
        <authorList>
            <person name="Brooks B."/>
            <person name="Olm M.R."/>
            <person name="Firek B.A."/>
            <person name="Baker R."/>
            <person name="Thomas B.C."/>
            <person name="Morowitz M.J."/>
            <person name="Banfield J.F."/>
        </authorList>
    </citation>
    <scope>NUCLEOTIDE SEQUENCE [LARGE SCALE GENOMIC DNA]</scope>
    <source>
        <strain evidence="1">S2_003_000_R2_11</strain>
    </source>
</reference>
<organism evidence="1 2">
    <name type="scientific">Cereibacter sphaeroides</name>
    <name type="common">Rhodobacter sphaeroides</name>
    <dbReference type="NCBI Taxonomy" id="1063"/>
    <lineage>
        <taxon>Bacteria</taxon>
        <taxon>Pseudomonadati</taxon>
        <taxon>Pseudomonadota</taxon>
        <taxon>Alphaproteobacteria</taxon>
        <taxon>Rhodobacterales</taxon>
        <taxon>Paracoccaceae</taxon>
        <taxon>Cereibacter</taxon>
    </lineage>
</organism>
<evidence type="ECO:0000313" key="2">
    <source>
        <dbReference type="Proteomes" id="UP000248975"/>
    </source>
</evidence>
<accession>A0A2W5SDB2</accession>
<protein>
    <recommendedName>
        <fullName evidence="3">Helix-turn-helix domain-containing protein</fullName>
    </recommendedName>
</protein>
<dbReference type="EMBL" id="QFQS01000001">
    <property type="protein sequence ID" value="PZQ99906.1"/>
    <property type="molecule type" value="Genomic_DNA"/>
</dbReference>
<dbReference type="Proteomes" id="UP000248975">
    <property type="component" value="Unassembled WGS sequence"/>
</dbReference>
<name>A0A2W5SDB2_CERSP</name>
<comment type="caution">
    <text evidence="1">The sequence shown here is derived from an EMBL/GenBank/DDBJ whole genome shotgun (WGS) entry which is preliminary data.</text>
</comment>
<evidence type="ECO:0000313" key="1">
    <source>
        <dbReference type="EMBL" id="PZQ99906.1"/>
    </source>
</evidence>
<sequence length="93" mass="10622">MNAPRFSQTFITTDQVAELLEISPALFLRQREKLAEETGFPDPMPHSTRPLRFRADRVLAWIEEQGLPRPLAAQLPPRPSGKNIFLLEEARKA</sequence>